<dbReference type="EMBL" id="JXAL01000033">
    <property type="protein sequence ID" value="KIL34428.1"/>
    <property type="molecule type" value="Genomic_DNA"/>
</dbReference>
<protein>
    <recommendedName>
        <fullName evidence="1">Electron transfer flavoprotein alpha subunit C-terminal domain-containing protein</fullName>
    </recommendedName>
</protein>
<reference evidence="2 3" key="1">
    <citation type="submission" date="2014-12" db="EMBL/GenBank/DDBJ databases">
        <title>Draft genome sequence of Cohnella kolymensis strain B-2846.</title>
        <authorList>
            <person name="Karlyshev A.V."/>
            <person name="Kudryashova E.B."/>
        </authorList>
    </citation>
    <scope>NUCLEOTIDE SEQUENCE [LARGE SCALE GENOMIC DNA]</scope>
    <source>
        <strain evidence="2 3">VKM B-2846</strain>
    </source>
</reference>
<dbReference type="SUPFAM" id="SSF52402">
    <property type="entry name" value="Adenine nucleotide alpha hydrolases-like"/>
    <property type="match status" value="1"/>
</dbReference>
<dbReference type="Gene3D" id="3.40.50.620">
    <property type="entry name" value="HUPs"/>
    <property type="match status" value="1"/>
</dbReference>
<evidence type="ECO:0000313" key="3">
    <source>
        <dbReference type="Proteomes" id="UP000054526"/>
    </source>
</evidence>
<evidence type="ECO:0000259" key="1">
    <source>
        <dbReference type="Pfam" id="PF00766"/>
    </source>
</evidence>
<dbReference type="Gene3D" id="3.40.50.1220">
    <property type="entry name" value="TPP-binding domain"/>
    <property type="match status" value="1"/>
</dbReference>
<accession>A0ABR5A199</accession>
<dbReference type="SUPFAM" id="SSF52467">
    <property type="entry name" value="DHS-like NAD/FAD-binding domain"/>
    <property type="match status" value="1"/>
</dbReference>
<dbReference type="InterPro" id="IPR014729">
    <property type="entry name" value="Rossmann-like_a/b/a_fold"/>
</dbReference>
<name>A0ABR5A199_9BACL</name>
<dbReference type="RefSeq" id="WP_041067544.1">
    <property type="nucleotide sequence ID" value="NZ_JXAL01000033.1"/>
</dbReference>
<dbReference type="InterPro" id="IPR029035">
    <property type="entry name" value="DHS-like_NAD/FAD-binding_dom"/>
</dbReference>
<dbReference type="Pfam" id="PF00766">
    <property type="entry name" value="ETF_alpha"/>
    <property type="match status" value="1"/>
</dbReference>
<gene>
    <name evidence="2" type="ORF">SD71_20685</name>
</gene>
<organism evidence="2 3">
    <name type="scientific">Cohnella kolymensis</name>
    <dbReference type="NCBI Taxonomy" id="1590652"/>
    <lineage>
        <taxon>Bacteria</taxon>
        <taxon>Bacillati</taxon>
        <taxon>Bacillota</taxon>
        <taxon>Bacilli</taxon>
        <taxon>Bacillales</taxon>
        <taxon>Paenibacillaceae</taxon>
        <taxon>Cohnella</taxon>
    </lineage>
</organism>
<dbReference type="PANTHER" id="PTHR43153:SF1">
    <property type="entry name" value="ELECTRON TRANSFER FLAVOPROTEIN SUBUNIT ALPHA, MITOCHONDRIAL"/>
    <property type="match status" value="1"/>
</dbReference>
<sequence length="337" mass="36529">MRKVFCYVPVVDGTVLNEHAWGLMKIANKINTERLPLAGIVVHSGLEKEQWGELPFDEVYHVRLEAEQWKVADAHVQAFEHVHHEIGAAQGIYLFASNPLYHETAVRLSVRYGGAVITHAVDIHTPNSDAAASSFTVKREIYRGKAHEYVTFRSSNPTSHQFVTMSPAVLYGERMQGQPSVVREIHYDNPTAGKVRFVSESVIGWEELKITEARCVIGVGRGLSGAGSMADIVRLAELLNAPIGGSKVADELGLIPRDRRIGSSGSAIDADIYIAIGISGSSQHLEGIKGVKRVIAVNSDPSAPIFQRCDIGIVGKFQDVIPALVAAVQSESSVSAT</sequence>
<proteinExistence type="predicted"/>
<dbReference type="InterPro" id="IPR014731">
    <property type="entry name" value="ETF_asu_C"/>
</dbReference>
<feature type="domain" description="Electron transfer flavoprotein alpha subunit C-terminal" evidence="1">
    <location>
        <begin position="209"/>
        <end position="289"/>
    </location>
</feature>
<keyword evidence="3" id="KW-1185">Reference proteome</keyword>
<evidence type="ECO:0000313" key="2">
    <source>
        <dbReference type="EMBL" id="KIL34428.1"/>
    </source>
</evidence>
<dbReference type="InterPro" id="IPR001308">
    <property type="entry name" value="ETF_a/FixB"/>
</dbReference>
<dbReference type="Proteomes" id="UP000054526">
    <property type="component" value="Unassembled WGS sequence"/>
</dbReference>
<comment type="caution">
    <text evidence="2">The sequence shown here is derived from an EMBL/GenBank/DDBJ whole genome shotgun (WGS) entry which is preliminary data.</text>
</comment>
<dbReference type="PANTHER" id="PTHR43153">
    <property type="entry name" value="ELECTRON TRANSFER FLAVOPROTEIN ALPHA"/>
    <property type="match status" value="1"/>
</dbReference>